<name>A0A0M9A1R6_9HYME</name>
<gene>
    <name evidence="1" type="ORF">WN51_13060</name>
</gene>
<proteinExistence type="predicted"/>
<keyword evidence="2" id="KW-1185">Reference proteome</keyword>
<reference evidence="1 2" key="1">
    <citation type="submission" date="2015-07" db="EMBL/GenBank/DDBJ databases">
        <title>The genome of Melipona quadrifasciata.</title>
        <authorList>
            <person name="Pan H."/>
            <person name="Kapheim K."/>
        </authorList>
    </citation>
    <scope>NUCLEOTIDE SEQUENCE [LARGE SCALE GENOMIC DNA]</scope>
    <source>
        <strain evidence="1">0111107301</strain>
        <tissue evidence="1">Whole body</tissue>
    </source>
</reference>
<organism evidence="1 2">
    <name type="scientific">Melipona quadrifasciata</name>
    <dbReference type="NCBI Taxonomy" id="166423"/>
    <lineage>
        <taxon>Eukaryota</taxon>
        <taxon>Metazoa</taxon>
        <taxon>Ecdysozoa</taxon>
        <taxon>Arthropoda</taxon>
        <taxon>Hexapoda</taxon>
        <taxon>Insecta</taxon>
        <taxon>Pterygota</taxon>
        <taxon>Neoptera</taxon>
        <taxon>Endopterygota</taxon>
        <taxon>Hymenoptera</taxon>
        <taxon>Apocrita</taxon>
        <taxon>Aculeata</taxon>
        <taxon>Apoidea</taxon>
        <taxon>Anthophila</taxon>
        <taxon>Apidae</taxon>
        <taxon>Melipona</taxon>
    </lineage>
</organism>
<sequence length="155" mass="17881">TQIFLNENKINIFLISETHFTDRSYFNIYKYKTYHTNYLDGTAYGGTTIIINEKISDAESIKFEKVFLQSTSVEIKDAYNHISTGEPAYWSTDPRKTPDLLDFFIAKGISLSQVEVNSSTKNGRTIWKTYWSLYKALINDNINLKIPLKTVSNID</sequence>
<dbReference type="Proteomes" id="UP000053105">
    <property type="component" value="Unassembled WGS sequence"/>
</dbReference>
<dbReference type="OrthoDB" id="7613962at2759"/>
<feature type="non-terminal residue" evidence="1">
    <location>
        <position position="1"/>
    </location>
</feature>
<protein>
    <submittedName>
        <fullName evidence="1">Uncharacterized protein</fullName>
    </submittedName>
</protein>
<dbReference type="AlphaFoldDB" id="A0A0M9A1R6"/>
<evidence type="ECO:0000313" key="2">
    <source>
        <dbReference type="Proteomes" id="UP000053105"/>
    </source>
</evidence>
<dbReference type="EMBL" id="KQ435783">
    <property type="protein sequence ID" value="KOX74626.1"/>
    <property type="molecule type" value="Genomic_DNA"/>
</dbReference>
<evidence type="ECO:0000313" key="1">
    <source>
        <dbReference type="EMBL" id="KOX74626.1"/>
    </source>
</evidence>
<accession>A0A0M9A1R6</accession>